<name>A0A238YI26_9PROT</name>
<dbReference type="CDD" id="cd00118">
    <property type="entry name" value="LysM"/>
    <property type="match status" value="1"/>
</dbReference>
<dbReference type="NCBIfam" id="TIGR03504">
    <property type="entry name" value="FimV_Cterm"/>
    <property type="match status" value="1"/>
</dbReference>
<evidence type="ECO:0000256" key="1">
    <source>
        <dbReference type="SAM" id="MobiDB-lite"/>
    </source>
</evidence>
<feature type="region of interest" description="Disordered" evidence="1">
    <location>
        <begin position="291"/>
        <end position="328"/>
    </location>
</feature>
<feature type="region of interest" description="Disordered" evidence="1">
    <location>
        <begin position="168"/>
        <end position="200"/>
    </location>
</feature>
<dbReference type="InterPro" id="IPR018392">
    <property type="entry name" value="LysM"/>
</dbReference>
<dbReference type="EMBL" id="FZOA01000002">
    <property type="protein sequence ID" value="SNR70448.1"/>
    <property type="molecule type" value="Genomic_DNA"/>
</dbReference>
<organism evidence="4 5">
    <name type="scientific">Methylobacillus rhizosphaerae</name>
    <dbReference type="NCBI Taxonomy" id="551994"/>
    <lineage>
        <taxon>Bacteria</taxon>
        <taxon>Pseudomonadati</taxon>
        <taxon>Pseudomonadota</taxon>
        <taxon>Betaproteobacteria</taxon>
        <taxon>Nitrosomonadales</taxon>
        <taxon>Methylophilaceae</taxon>
        <taxon>Methylobacillus</taxon>
    </lineage>
</organism>
<keyword evidence="5" id="KW-1185">Reference proteome</keyword>
<dbReference type="InterPro" id="IPR038440">
    <property type="entry name" value="FimV_C_sf"/>
</dbReference>
<proteinExistence type="predicted"/>
<feature type="transmembrane region" description="Helical" evidence="2">
    <location>
        <begin position="455"/>
        <end position="474"/>
    </location>
</feature>
<evidence type="ECO:0000259" key="3">
    <source>
        <dbReference type="PROSITE" id="PS51782"/>
    </source>
</evidence>
<dbReference type="PROSITE" id="PS51782">
    <property type="entry name" value="LYSM"/>
    <property type="match status" value="1"/>
</dbReference>
<dbReference type="InterPro" id="IPR020011">
    <property type="entry name" value="FimV_C"/>
</dbReference>
<dbReference type="InterPro" id="IPR057840">
    <property type="entry name" value="FimV_N"/>
</dbReference>
<dbReference type="AlphaFoldDB" id="A0A238YI26"/>
<gene>
    <name evidence="4" type="ORF">SAMN05192560_0599</name>
</gene>
<feature type="compositionally biased region" description="Polar residues" evidence="1">
    <location>
        <begin position="291"/>
        <end position="316"/>
    </location>
</feature>
<dbReference type="NCBIfam" id="TIGR03505">
    <property type="entry name" value="FimV_core"/>
    <property type="match status" value="1"/>
</dbReference>
<keyword evidence="2" id="KW-0472">Membrane</keyword>
<keyword evidence="2" id="KW-0812">Transmembrane</keyword>
<protein>
    <submittedName>
        <fullName evidence="4">Pilus assembly protein FimV</fullName>
    </submittedName>
</protein>
<sequence length="713" mass="75465">MQLKAIKGGVVHKSRLKEVTLAVLLALVPVASDATGLGRLTVLSGLGEKFSAEVELLSTTPGELSSLQAGIASQETYQTQGMARSASLDAIRLNSAQRQDGTPILTLSSTQAVNDSFLNLLIQMNGASGKILREYTVLLDPPGSKEQLHVYTGVQLPLNAATMVAPSAGDGNGAMPRQLSSARAPSASAQDGEGATYTTSPGDTLTAIARQHLIQGISLDQMLVSLYHANEQAFINKNMNLLKVGEILRVPGANEAQQVTASEASQEIRVQTADWNAYRGQLAELVADSVPSTEGGVQQSASGHISSAATDQSEQPESGPRDIVKLSGNNAENDSAQAQLNAMQEELTAKDKSLNEATERTAMLEKQIADMQQLLAIKNEALANLQNAEKATVSPELGVKDETQPENIDVQDTEEPAAVDNAVAQPLSQQLQQKVQQLAAKSSELVHEVVGRKSLLWALIAALVIFLLGGWWYARGQRKREVDSFERSIWTAREDQVTPLPDERVGTVSKTHASTDSVAPADKTSDVLSAAAGVTAAGAVMAGDNVEFSDNTDARDEKELDLPEPPSASSLQIDIAELGAATVDSEAAELAGSGHLDLRNIDLGEVRPLSAIDETADMTLPEYDLDIEHEKPAAPDINLSGISLNVAGGQESAAAADSNLVRESAAVDTKLDLVTAYMDMGDNDGARELLEQVINEGGTRQKQKAQAILDKLS</sequence>
<evidence type="ECO:0000313" key="5">
    <source>
        <dbReference type="Proteomes" id="UP000198305"/>
    </source>
</evidence>
<dbReference type="Gene3D" id="1.20.58.2200">
    <property type="match status" value="1"/>
</dbReference>
<reference evidence="5" key="1">
    <citation type="submission" date="2017-06" db="EMBL/GenBank/DDBJ databases">
        <authorList>
            <person name="Varghese N."/>
            <person name="Submissions S."/>
        </authorList>
    </citation>
    <scope>NUCLEOTIDE SEQUENCE [LARGE SCALE GENOMIC DNA]</scope>
    <source>
        <strain evidence="5">Ca-68</strain>
    </source>
</reference>
<feature type="domain" description="LysM" evidence="3">
    <location>
        <begin position="195"/>
        <end position="250"/>
    </location>
</feature>
<dbReference type="Pfam" id="PF25800">
    <property type="entry name" value="FimV_N"/>
    <property type="match status" value="1"/>
</dbReference>
<dbReference type="Gene3D" id="3.10.350.10">
    <property type="entry name" value="LysM domain"/>
    <property type="match status" value="1"/>
</dbReference>
<feature type="compositionally biased region" description="Polar residues" evidence="1">
    <location>
        <begin position="178"/>
        <end position="189"/>
    </location>
</feature>
<dbReference type="Proteomes" id="UP000198305">
    <property type="component" value="Unassembled WGS sequence"/>
</dbReference>
<keyword evidence="2" id="KW-1133">Transmembrane helix</keyword>
<dbReference type="InterPro" id="IPR020012">
    <property type="entry name" value="LysM_FimV"/>
</dbReference>
<evidence type="ECO:0000313" key="4">
    <source>
        <dbReference type="EMBL" id="SNR70448.1"/>
    </source>
</evidence>
<dbReference type="InterPro" id="IPR036779">
    <property type="entry name" value="LysM_dom_sf"/>
</dbReference>
<evidence type="ECO:0000256" key="2">
    <source>
        <dbReference type="SAM" id="Phobius"/>
    </source>
</evidence>
<accession>A0A238YI26</accession>
<dbReference type="OrthoDB" id="5298707at2"/>